<dbReference type="Proteomes" id="UP000652761">
    <property type="component" value="Unassembled WGS sequence"/>
</dbReference>
<evidence type="ECO:0000313" key="3">
    <source>
        <dbReference type="Proteomes" id="UP000652761"/>
    </source>
</evidence>
<evidence type="ECO:0000256" key="1">
    <source>
        <dbReference type="SAM" id="MobiDB-lite"/>
    </source>
</evidence>
<keyword evidence="3" id="KW-1185">Reference proteome</keyword>
<feature type="region of interest" description="Disordered" evidence="1">
    <location>
        <begin position="181"/>
        <end position="216"/>
    </location>
</feature>
<feature type="region of interest" description="Disordered" evidence="1">
    <location>
        <begin position="139"/>
        <end position="160"/>
    </location>
</feature>
<evidence type="ECO:0000313" key="2">
    <source>
        <dbReference type="EMBL" id="MQL72433.1"/>
    </source>
</evidence>
<dbReference type="EMBL" id="NMUH01000129">
    <property type="protein sequence ID" value="MQL72433.1"/>
    <property type="molecule type" value="Genomic_DNA"/>
</dbReference>
<reference evidence="2" key="1">
    <citation type="submission" date="2017-07" db="EMBL/GenBank/DDBJ databases">
        <title>Taro Niue Genome Assembly and Annotation.</title>
        <authorList>
            <person name="Atibalentja N."/>
            <person name="Keating K."/>
            <person name="Fields C.J."/>
        </authorList>
    </citation>
    <scope>NUCLEOTIDE SEQUENCE</scope>
    <source>
        <strain evidence="2">Niue_2</strain>
        <tissue evidence="2">Leaf</tissue>
    </source>
</reference>
<evidence type="ECO:0008006" key="4">
    <source>
        <dbReference type="Google" id="ProtNLM"/>
    </source>
</evidence>
<comment type="caution">
    <text evidence="2">The sequence shown here is derived from an EMBL/GenBank/DDBJ whole genome shotgun (WGS) entry which is preliminary data.</text>
</comment>
<dbReference type="InterPro" id="IPR025322">
    <property type="entry name" value="PADRE_dom"/>
</dbReference>
<gene>
    <name evidence="2" type="ORF">Taro_004777</name>
</gene>
<protein>
    <recommendedName>
        <fullName evidence="4">DUF4228 domain-containing protein</fullName>
    </recommendedName>
</protein>
<organism evidence="2 3">
    <name type="scientific">Colocasia esculenta</name>
    <name type="common">Wild taro</name>
    <name type="synonym">Arum esculentum</name>
    <dbReference type="NCBI Taxonomy" id="4460"/>
    <lineage>
        <taxon>Eukaryota</taxon>
        <taxon>Viridiplantae</taxon>
        <taxon>Streptophyta</taxon>
        <taxon>Embryophyta</taxon>
        <taxon>Tracheophyta</taxon>
        <taxon>Spermatophyta</taxon>
        <taxon>Magnoliopsida</taxon>
        <taxon>Liliopsida</taxon>
        <taxon>Araceae</taxon>
        <taxon>Aroideae</taxon>
        <taxon>Colocasieae</taxon>
        <taxon>Colocasia</taxon>
    </lineage>
</organism>
<dbReference type="AlphaFoldDB" id="A0A843TSK9"/>
<dbReference type="PANTHER" id="PTHR33052">
    <property type="entry name" value="DUF4228 DOMAIN PROTEIN-RELATED"/>
    <property type="match status" value="1"/>
</dbReference>
<accession>A0A843TSK9</accession>
<proteinExistence type="predicted"/>
<sequence length="216" mass="23259">MGNSFSPCISSPVDMVLLVFWGGATRLLCESQHAGQLMFEFPDHLVCRADSFYIGQPVPALSADDDLHPGNTYFVIPVKRLPSRVLTLASLSTLSAGPRRSPIDFGGRCPFQYGNGADGRKLIKVVPEFIRRIISEGSSRRCSGSRSDGGSGGGCGQAGSSKALCTTPELQRHYAQLVGAAKGQQWSPKLETISERKAARLPPNRGLGLDRRRMPA</sequence>
<dbReference type="Pfam" id="PF14009">
    <property type="entry name" value="PADRE"/>
    <property type="match status" value="1"/>
</dbReference>
<dbReference type="OrthoDB" id="1899115at2759"/>
<name>A0A843TSK9_COLES</name>
<feature type="compositionally biased region" description="Gly residues" evidence="1">
    <location>
        <begin position="147"/>
        <end position="157"/>
    </location>
</feature>